<evidence type="ECO:0000313" key="5">
    <source>
        <dbReference type="Proteomes" id="UP000198588"/>
    </source>
</evidence>
<dbReference type="SUPFAM" id="SSF52833">
    <property type="entry name" value="Thioredoxin-like"/>
    <property type="match status" value="1"/>
</dbReference>
<dbReference type="RefSeq" id="WP_091575359.1">
    <property type="nucleotide sequence ID" value="NZ_FMXM01000002.1"/>
</dbReference>
<dbReference type="InterPro" id="IPR036249">
    <property type="entry name" value="Thioredoxin-like_sf"/>
</dbReference>
<dbReference type="SUPFAM" id="SSF47616">
    <property type="entry name" value="GST C-terminal domain-like"/>
    <property type="match status" value="1"/>
</dbReference>
<dbReference type="GO" id="GO:0016034">
    <property type="term" value="F:maleylacetoacetate isomerase activity"/>
    <property type="evidence" value="ECO:0007669"/>
    <property type="project" value="TreeGrafter"/>
</dbReference>
<reference evidence="4 5" key="1">
    <citation type="submission" date="2016-10" db="EMBL/GenBank/DDBJ databases">
        <authorList>
            <person name="de Groot N.N."/>
        </authorList>
    </citation>
    <scope>NUCLEOTIDE SEQUENCE [LARGE SCALE GENOMIC DNA]</scope>
    <source>
        <strain evidence="4 5">CGMCC 1.12097</strain>
    </source>
</reference>
<dbReference type="GO" id="GO:0006559">
    <property type="term" value="P:L-phenylalanine catabolic process"/>
    <property type="evidence" value="ECO:0007669"/>
    <property type="project" value="TreeGrafter"/>
</dbReference>
<protein>
    <submittedName>
        <fullName evidence="4">Maleylacetoacetate isomerase</fullName>
    </submittedName>
</protein>
<dbReference type="PANTHER" id="PTHR42673">
    <property type="entry name" value="MALEYLACETOACETATE ISOMERASE"/>
    <property type="match status" value="1"/>
</dbReference>
<proteinExistence type="inferred from homology"/>
<keyword evidence="4" id="KW-0413">Isomerase</keyword>
<comment type="similarity">
    <text evidence="1">Belongs to the GST superfamily. Zeta family.</text>
</comment>
<dbReference type="GO" id="GO:0006749">
    <property type="term" value="P:glutathione metabolic process"/>
    <property type="evidence" value="ECO:0007669"/>
    <property type="project" value="TreeGrafter"/>
</dbReference>
<dbReference type="InterPro" id="IPR034330">
    <property type="entry name" value="GST_Zeta_C"/>
</dbReference>
<dbReference type="InterPro" id="IPR005955">
    <property type="entry name" value="GST_Zeta"/>
</dbReference>
<dbReference type="InterPro" id="IPR010987">
    <property type="entry name" value="Glutathione-S-Trfase_C-like"/>
</dbReference>
<dbReference type="NCBIfam" id="TIGR01262">
    <property type="entry name" value="maiA"/>
    <property type="match status" value="1"/>
</dbReference>
<dbReference type="InterPro" id="IPR034333">
    <property type="entry name" value="GST_Zeta_N"/>
</dbReference>
<dbReference type="SFLD" id="SFLDS00019">
    <property type="entry name" value="Glutathione_Transferase_(cytos"/>
    <property type="match status" value="1"/>
</dbReference>
<dbReference type="STRING" id="1165689.SAMN02927914_00520"/>
<dbReference type="InterPro" id="IPR036282">
    <property type="entry name" value="Glutathione-S-Trfase_C_sf"/>
</dbReference>
<dbReference type="Pfam" id="PF13409">
    <property type="entry name" value="GST_N_2"/>
    <property type="match status" value="1"/>
</dbReference>
<dbReference type="Proteomes" id="UP000198588">
    <property type="component" value="Unassembled WGS sequence"/>
</dbReference>
<dbReference type="CDD" id="cd03042">
    <property type="entry name" value="GST_N_Zeta"/>
    <property type="match status" value="1"/>
</dbReference>
<dbReference type="CDD" id="cd03191">
    <property type="entry name" value="GST_C_Zeta"/>
    <property type="match status" value="1"/>
</dbReference>
<dbReference type="PROSITE" id="PS50405">
    <property type="entry name" value="GST_CTER"/>
    <property type="match status" value="1"/>
</dbReference>
<name>A0A1G5VEN7_9HYPH</name>
<dbReference type="InterPro" id="IPR004045">
    <property type="entry name" value="Glutathione_S-Trfase_N"/>
</dbReference>
<evidence type="ECO:0000313" key="4">
    <source>
        <dbReference type="EMBL" id="SDA43515.1"/>
    </source>
</evidence>
<dbReference type="AlphaFoldDB" id="A0A1G5VEN7"/>
<evidence type="ECO:0000256" key="1">
    <source>
        <dbReference type="ARBA" id="ARBA00010007"/>
    </source>
</evidence>
<dbReference type="InterPro" id="IPR040079">
    <property type="entry name" value="Glutathione_S-Trfase"/>
</dbReference>
<evidence type="ECO:0000259" key="3">
    <source>
        <dbReference type="PROSITE" id="PS50405"/>
    </source>
</evidence>
<organism evidence="4 5">
    <name type="scientific">Mesorhizobium qingshengii</name>
    <dbReference type="NCBI Taxonomy" id="1165689"/>
    <lineage>
        <taxon>Bacteria</taxon>
        <taxon>Pseudomonadati</taxon>
        <taxon>Pseudomonadota</taxon>
        <taxon>Alphaproteobacteria</taxon>
        <taxon>Hyphomicrobiales</taxon>
        <taxon>Phyllobacteriaceae</taxon>
        <taxon>Mesorhizobium</taxon>
    </lineage>
</organism>
<dbReference type="GO" id="GO:0005737">
    <property type="term" value="C:cytoplasm"/>
    <property type="evidence" value="ECO:0007669"/>
    <property type="project" value="InterPro"/>
</dbReference>
<dbReference type="SFLD" id="SFLDG00358">
    <property type="entry name" value="Main_(cytGST)"/>
    <property type="match status" value="1"/>
</dbReference>
<dbReference type="Gene3D" id="1.20.1050.10">
    <property type="match status" value="1"/>
</dbReference>
<gene>
    <name evidence="4" type="ORF">SAMN02927914_00520</name>
</gene>
<dbReference type="EMBL" id="FMXM01000002">
    <property type="protein sequence ID" value="SDA43515.1"/>
    <property type="molecule type" value="Genomic_DNA"/>
</dbReference>
<dbReference type="PROSITE" id="PS50404">
    <property type="entry name" value="GST_NTER"/>
    <property type="match status" value="1"/>
</dbReference>
<dbReference type="OrthoDB" id="509852at2"/>
<evidence type="ECO:0000259" key="2">
    <source>
        <dbReference type="PROSITE" id="PS50404"/>
    </source>
</evidence>
<dbReference type="GO" id="GO:0004364">
    <property type="term" value="F:glutathione transferase activity"/>
    <property type="evidence" value="ECO:0007669"/>
    <property type="project" value="TreeGrafter"/>
</dbReference>
<sequence length="216" mass="24097">MSDIVLHNYYRSSTSYRVRIALEMKGLTYDYIPHHLRHGEHLEPAYLAVNPQGLVPALIWNDGTLLTQSLAIIEFLEEIRPEPPLLPKDPLGRAHVRMLAQMIACDIHPVNNLRVLTSLRTLFGAGDQDITNWFRHWVNEGFQPLETILASSPETGEFCHGDTPGLADICLAAQVTSNARFGVDMTPYPTIARINAACMTLPAFQKAAPQNQIDAE</sequence>
<dbReference type="FunFam" id="1.20.1050.10:FF:000017">
    <property type="entry name" value="Maleylacetoacetate isomerase"/>
    <property type="match status" value="1"/>
</dbReference>
<feature type="domain" description="GST C-terminal" evidence="3">
    <location>
        <begin position="89"/>
        <end position="216"/>
    </location>
</feature>
<feature type="domain" description="GST N-terminal" evidence="2">
    <location>
        <begin position="2"/>
        <end position="84"/>
    </location>
</feature>
<dbReference type="Gene3D" id="3.40.30.10">
    <property type="entry name" value="Glutaredoxin"/>
    <property type="match status" value="1"/>
</dbReference>
<accession>A0A1G5VEN7</accession>
<dbReference type="PANTHER" id="PTHR42673:SF4">
    <property type="entry name" value="MALEYLACETOACETATE ISOMERASE"/>
    <property type="match status" value="1"/>
</dbReference>